<feature type="domain" description="MADF" evidence="2">
    <location>
        <begin position="16"/>
        <end position="112"/>
    </location>
</feature>
<dbReference type="InterPro" id="IPR006578">
    <property type="entry name" value="MADF-dom"/>
</dbReference>
<proteinExistence type="predicted"/>
<dbReference type="SMART" id="SM00595">
    <property type="entry name" value="MADF"/>
    <property type="match status" value="1"/>
</dbReference>
<dbReference type="PANTHER" id="PTHR21505">
    <property type="entry name" value="MADF DOMAIN-CONTAINING PROTEIN-RELATED"/>
    <property type="match status" value="1"/>
</dbReference>
<reference evidence="3" key="1">
    <citation type="journal article" date="2023" name="IScience">
        <title>Live-bearing cockroach genome reveals convergent evolutionary mechanisms linked to viviparity in insects and beyond.</title>
        <authorList>
            <person name="Fouks B."/>
            <person name="Harrison M.C."/>
            <person name="Mikhailova A.A."/>
            <person name="Marchal E."/>
            <person name="English S."/>
            <person name="Carruthers M."/>
            <person name="Jennings E.C."/>
            <person name="Chiamaka E.L."/>
            <person name="Frigard R.A."/>
            <person name="Pippel M."/>
            <person name="Attardo G.M."/>
            <person name="Benoit J.B."/>
            <person name="Bornberg-Bauer E."/>
            <person name="Tobe S.S."/>
        </authorList>
    </citation>
    <scope>NUCLEOTIDE SEQUENCE</scope>
    <source>
        <strain evidence="3">Stay&amp;Tobe</strain>
    </source>
</reference>
<dbReference type="EMBL" id="JASPKZ010007471">
    <property type="protein sequence ID" value="KAJ9584078.1"/>
    <property type="molecule type" value="Genomic_DNA"/>
</dbReference>
<organism evidence="3 4">
    <name type="scientific">Diploptera punctata</name>
    <name type="common">Pacific beetle cockroach</name>
    <dbReference type="NCBI Taxonomy" id="6984"/>
    <lineage>
        <taxon>Eukaryota</taxon>
        <taxon>Metazoa</taxon>
        <taxon>Ecdysozoa</taxon>
        <taxon>Arthropoda</taxon>
        <taxon>Hexapoda</taxon>
        <taxon>Insecta</taxon>
        <taxon>Pterygota</taxon>
        <taxon>Neoptera</taxon>
        <taxon>Polyneoptera</taxon>
        <taxon>Dictyoptera</taxon>
        <taxon>Blattodea</taxon>
        <taxon>Blaberoidea</taxon>
        <taxon>Blaberidae</taxon>
        <taxon>Diplopterinae</taxon>
        <taxon>Diploptera</taxon>
    </lineage>
</organism>
<evidence type="ECO:0000313" key="3">
    <source>
        <dbReference type="EMBL" id="KAJ9584078.1"/>
    </source>
</evidence>
<dbReference type="AlphaFoldDB" id="A0AAD7ZQM5"/>
<accession>A0AAD7ZQM5</accession>
<keyword evidence="4" id="KW-1185">Reference proteome</keyword>
<dbReference type="PANTHER" id="PTHR21505:SF12">
    <property type="entry name" value="MADF DOMAIN-CONTAINING PROTEIN-RELATED"/>
    <property type="match status" value="1"/>
</dbReference>
<gene>
    <name evidence="3" type="ORF">L9F63_021572</name>
</gene>
<evidence type="ECO:0000259" key="2">
    <source>
        <dbReference type="PROSITE" id="PS51029"/>
    </source>
</evidence>
<dbReference type="PROSITE" id="PS51029">
    <property type="entry name" value="MADF"/>
    <property type="match status" value="1"/>
</dbReference>
<evidence type="ECO:0000256" key="1">
    <source>
        <dbReference type="SAM" id="MobiDB-lite"/>
    </source>
</evidence>
<reference evidence="3" key="2">
    <citation type="submission" date="2023-05" db="EMBL/GenBank/DDBJ databases">
        <authorList>
            <person name="Fouks B."/>
        </authorList>
    </citation>
    <scope>NUCLEOTIDE SEQUENCE</scope>
    <source>
        <strain evidence="3">Stay&amp;Tobe</strain>
        <tissue evidence="3">Testes</tissue>
    </source>
</reference>
<protein>
    <recommendedName>
        <fullName evidence="2">MADF domain-containing protein</fullName>
    </recommendedName>
</protein>
<dbReference type="Proteomes" id="UP001233999">
    <property type="component" value="Unassembled WGS sequence"/>
</dbReference>
<evidence type="ECO:0000313" key="4">
    <source>
        <dbReference type="Proteomes" id="UP001233999"/>
    </source>
</evidence>
<dbReference type="Pfam" id="PF10545">
    <property type="entry name" value="MADF_DNA_bdg"/>
    <property type="match status" value="1"/>
</dbReference>
<comment type="caution">
    <text evidence="3">The sequence shown here is derived from an EMBL/GenBank/DDBJ whole genome shotgun (WGS) entry which is preliminary data.</text>
</comment>
<feature type="region of interest" description="Disordered" evidence="1">
    <location>
        <begin position="165"/>
        <end position="192"/>
    </location>
</feature>
<sequence>MSGGRALRLSDADTVRFINLYKNELLLYDTTLQEYRNRELRSAAAKRIANALNVRGFGAAEVITKFKNLRNAYSQELKKIAESKNTDSASEVYTPRVCWFNTMDSFIRPFVLQRAQINVARAIGENSKTENEEKETSELCDAQEVPAASDEEKYNIKIAGKSTPYETSVSQETCPKKRKTYNDSDNEPCEGENSVTNAVKTLQEILETAKSMESKTEDTYDLFGRYIASLLRELGPPTAVELQQEFIGMVYRKMTKGKLSISTSN</sequence>
<name>A0AAD7ZQM5_DIPPU</name>